<sequence length="66" mass="7742">MTEEQRAVLEKFGFRIEAQEVKHSKLGIVRGIEEFAGMKSAEELQQYVKHLLRNQCLWKREHGGRS</sequence>
<evidence type="ECO:0000313" key="2">
    <source>
        <dbReference type="Proteomes" id="UP001256827"/>
    </source>
</evidence>
<dbReference type="RefSeq" id="WP_310764411.1">
    <property type="nucleotide sequence ID" value="NZ_CP134050.1"/>
</dbReference>
<proteinExistence type="predicted"/>
<organism evidence="1 2">
    <name type="scientific">Brevibacillus brevis</name>
    <name type="common">Bacillus brevis</name>
    <dbReference type="NCBI Taxonomy" id="1393"/>
    <lineage>
        <taxon>Bacteria</taxon>
        <taxon>Bacillati</taxon>
        <taxon>Bacillota</taxon>
        <taxon>Bacilli</taxon>
        <taxon>Bacillales</taxon>
        <taxon>Paenibacillaceae</taxon>
        <taxon>Brevibacillus</taxon>
    </lineage>
</organism>
<keyword evidence="2" id="KW-1185">Reference proteome</keyword>
<dbReference type="EMBL" id="CP134050">
    <property type="protein sequence ID" value="WNC12896.1"/>
    <property type="molecule type" value="Genomic_DNA"/>
</dbReference>
<accession>A0ABY9SYS7</accession>
<name>A0ABY9SYS7_BREBE</name>
<gene>
    <name evidence="1" type="ORF">RGB73_19460</name>
</gene>
<reference evidence="1 2" key="1">
    <citation type="submission" date="2023-09" db="EMBL/GenBank/DDBJ databases">
        <title>Complete Genome and Methylome dissection of Bacillus brevis NEB573 original source of BbsI restriction endonuclease.</title>
        <authorList>
            <person name="Fomenkov A."/>
            <person name="Roberts R.D."/>
        </authorList>
    </citation>
    <scope>NUCLEOTIDE SEQUENCE [LARGE SCALE GENOMIC DNA]</scope>
    <source>
        <strain evidence="1 2">NEB573</strain>
    </source>
</reference>
<dbReference type="Proteomes" id="UP001256827">
    <property type="component" value="Chromosome"/>
</dbReference>
<evidence type="ECO:0000313" key="1">
    <source>
        <dbReference type="EMBL" id="WNC12896.1"/>
    </source>
</evidence>
<protein>
    <submittedName>
        <fullName evidence="1">Uncharacterized protein</fullName>
    </submittedName>
</protein>